<feature type="domain" description="Zn(2)-C6 fungal-type" evidence="5">
    <location>
        <begin position="9"/>
        <end position="47"/>
    </location>
</feature>
<evidence type="ECO:0000256" key="4">
    <source>
        <dbReference type="ARBA" id="ARBA00023242"/>
    </source>
</evidence>
<keyword evidence="7" id="KW-1185">Reference proteome</keyword>
<dbReference type="Gene3D" id="4.10.240.10">
    <property type="entry name" value="Zn(2)-C6 fungal-type DNA-binding domain"/>
    <property type="match status" value="1"/>
</dbReference>
<protein>
    <recommendedName>
        <fullName evidence="5">Zn(2)-C6 fungal-type domain-containing protein</fullName>
    </recommendedName>
</protein>
<evidence type="ECO:0000313" key="6">
    <source>
        <dbReference type="EMBL" id="RAL13854.1"/>
    </source>
</evidence>
<dbReference type="OrthoDB" id="3477330at2759"/>
<keyword evidence="2" id="KW-0238">DNA-binding</keyword>
<evidence type="ECO:0000256" key="3">
    <source>
        <dbReference type="ARBA" id="ARBA00023163"/>
    </source>
</evidence>
<dbReference type="STRING" id="1450537.A0A395I6F7"/>
<dbReference type="RefSeq" id="XP_025553008.1">
    <property type="nucleotide sequence ID" value="XM_025696866.1"/>
</dbReference>
<dbReference type="GO" id="GO:0000981">
    <property type="term" value="F:DNA-binding transcription factor activity, RNA polymerase II-specific"/>
    <property type="evidence" value="ECO:0007669"/>
    <property type="project" value="InterPro"/>
</dbReference>
<keyword evidence="3" id="KW-0804">Transcription</keyword>
<dbReference type="Proteomes" id="UP000248961">
    <property type="component" value="Unassembled WGS sequence"/>
</dbReference>
<evidence type="ECO:0000259" key="5">
    <source>
        <dbReference type="Pfam" id="PF00172"/>
    </source>
</evidence>
<accession>A0A395I6F7</accession>
<keyword evidence="1" id="KW-0805">Transcription regulation</keyword>
<dbReference type="GO" id="GO:0008270">
    <property type="term" value="F:zinc ion binding"/>
    <property type="evidence" value="ECO:0007669"/>
    <property type="project" value="InterPro"/>
</dbReference>
<dbReference type="GeneID" id="37201155"/>
<dbReference type="AlphaFoldDB" id="A0A395I6F7"/>
<evidence type="ECO:0000256" key="1">
    <source>
        <dbReference type="ARBA" id="ARBA00023015"/>
    </source>
</evidence>
<reference evidence="6 7" key="1">
    <citation type="submission" date="2018-02" db="EMBL/GenBank/DDBJ databases">
        <title>The genomes of Aspergillus section Nigri reveals drivers in fungal speciation.</title>
        <authorList>
            <consortium name="DOE Joint Genome Institute"/>
            <person name="Vesth T.C."/>
            <person name="Nybo J."/>
            <person name="Theobald S."/>
            <person name="Brandl J."/>
            <person name="Frisvad J.C."/>
            <person name="Nielsen K.F."/>
            <person name="Lyhne E.K."/>
            <person name="Kogle M.E."/>
            <person name="Kuo A."/>
            <person name="Riley R."/>
            <person name="Clum A."/>
            <person name="Nolan M."/>
            <person name="Lipzen A."/>
            <person name="Salamov A."/>
            <person name="Henrissat B."/>
            <person name="Wiebenga A."/>
            <person name="De vries R.P."/>
            <person name="Grigoriev I.V."/>
            <person name="Mortensen U.H."/>
            <person name="Andersen M.R."/>
            <person name="Baker S.E."/>
        </authorList>
    </citation>
    <scope>NUCLEOTIDE SEQUENCE [LARGE SCALE GENOMIC DNA]</scope>
    <source>
        <strain evidence="6 7">CBS 101889</strain>
    </source>
</reference>
<dbReference type="CDD" id="cd00067">
    <property type="entry name" value="GAL4"/>
    <property type="match status" value="1"/>
</dbReference>
<dbReference type="InterPro" id="IPR036864">
    <property type="entry name" value="Zn2-C6_fun-type_DNA-bd_sf"/>
</dbReference>
<dbReference type="SUPFAM" id="SSF57701">
    <property type="entry name" value="Zn2/Cys6 DNA-binding domain"/>
    <property type="match status" value="1"/>
</dbReference>
<dbReference type="InterPro" id="IPR001138">
    <property type="entry name" value="Zn2Cys6_DnaBD"/>
</dbReference>
<dbReference type="Pfam" id="PF00172">
    <property type="entry name" value="Zn_clus"/>
    <property type="match status" value="1"/>
</dbReference>
<dbReference type="GO" id="GO:0009893">
    <property type="term" value="P:positive regulation of metabolic process"/>
    <property type="evidence" value="ECO:0007669"/>
    <property type="project" value="UniProtKB-ARBA"/>
</dbReference>
<evidence type="ECO:0000313" key="7">
    <source>
        <dbReference type="Proteomes" id="UP000248961"/>
    </source>
</evidence>
<organism evidence="6 7">
    <name type="scientific">Aspergillus homomorphus (strain CBS 101889)</name>
    <dbReference type="NCBI Taxonomy" id="1450537"/>
    <lineage>
        <taxon>Eukaryota</taxon>
        <taxon>Fungi</taxon>
        <taxon>Dikarya</taxon>
        <taxon>Ascomycota</taxon>
        <taxon>Pezizomycotina</taxon>
        <taxon>Eurotiomycetes</taxon>
        <taxon>Eurotiomycetidae</taxon>
        <taxon>Eurotiales</taxon>
        <taxon>Aspergillaceae</taxon>
        <taxon>Aspergillus</taxon>
        <taxon>Aspergillus subgen. Circumdati</taxon>
    </lineage>
</organism>
<dbReference type="GO" id="GO:0003677">
    <property type="term" value="F:DNA binding"/>
    <property type="evidence" value="ECO:0007669"/>
    <property type="project" value="UniProtKB-KW"/>
</dbReference>
<evidence type="ECO:0000256" key="2">
    <source>
        <dbReference type="ARBA" id="ARBA00023125"/>
    </source>
</evidence>
<sequence>MATRNHALTGCGACRMRHLKCDEARPRCQLWQIGGLVCPGYTCQLKWSQGTESPQNEETEERIFRRPLFSVDEQDSVTQSIVDSLGKRSTSAALAYLDRKTKSCTATALSPNSNLFQGLFNLQALPCCELTLNDDDDANSVPFSDGHVDASPCFQYVDSHYTSAEGTFATFSDITLDFECLQADPSGCARTAAPFQGSYSFFFVSAQKRPKMSVAENPSASGFENICRTLK</sequence>
<dbReference type="VEuPathDB" id="FungiDB:BO97DRAFT_423237"/>
<dbReference type="EMBL" id="KZ824277">
    <property type="protein sequence ID" value="RAL13854.1"/>
    <property type="molecule type" value="Genomic_DNA"/>
</dbReference>
<proteinExistence type="predicted"/>
<name>A0A395I6F7_ASPHC</name>
<gene>
    <name evidence="6" type="ORF">BO97DRAFT_423237</name>
</gene>
<keyword evidence="4" id="KW-0539">Nucleus</keyword>